<sequence>MQSHSHAHHDFSETTRHIIAVRWDHRWPIYHRLSGLGIRCWCTPYQPLQVEIPSPAVAIQIWSVIRQLTTSRQEQAAWLGQCWQLSPIES</sequence>
<proteinExistence type="predicted"/>
<keyword evidence="2" id="KW-1185">Reference proteome</keyword>
<dbReference type="AlphaFoldDB" id="A0AAE4FTC9"/>
<dbReference type="InterPro" id="IPR054637">
    <property type="entry name" value="Asr1405_Asl0597-like"/>
</dbReference>
<evidence type="ECO:0000313" key="2">
    <source>
        <dbReference type="Proteomes" id="UP001268256"/>
    </source>
</evidence>
<evidence type="ECO:0000313" key="1">
    <source>
        <dbReference type="EMBL" id="MDS3861187.1"/>
    </source>
</evidence>
<gene>
    <name evidence="1" type="ORF">RIF25_10255</name>
</gene>
<name>A0AAE4FTC9_9CYAN</name>
<organism evidence="1 2">
    <name type="scientific">Pseudocalidococcus azoricus BACA0444</name>
    <dbReference type="NCBI Taxonomy" id="2918990"/>
    <lineage>
        <taxon>Bacteria</taxon>
        <taxon>Bacillati</taxon>
        <taxon>Cyanobacteriota</taxon>
        <taxon>Cyanophyceae</taxon>
        <taxon>Acaryochloridales</taxon>
        <taxon>Thermosynechococcaceae</taxon>
        <taxon>Pseudocalidococcus</taxon>
        <taxon>Pseudocalidococcus azoricus</taxon>
    </lineage>
</organism>
<comment type="caution">
    <text evidence="1">The sequence shown here is derived from an EMBL/GenBank/DDBJ whole genome shotgun (WGS) entry which is preliminary data.</text>
</comment>
<dbReference type="EMBL" id="JAVMIP010000009">
    <property type="protein sequence ID" value="MDS3861187.1"/>
    <property type="molecule type" value="Genomic_DNA"/>
</dbReference>
<reference evidence="2" key="1">
    <citation type="submission" date="2023-07" db="EMBL/GenBank/DDBJ databases">
        <authorList>
            <person name="Luz R."/>
            <person name="Cordeiro R."/>
            <person name="Fonseca A."/>
            <person name="Goncalves V."/>
        </authorList>
    </citation>
    <scope>NUCLEOTIDE SEQUENCE [LARGE SCALE GENOMIC DNA]</scope>
    <source>
        <strain evidence="2">BACA0444</strain>
    </source>
</reference>
<accession>A0AAE4FTC9</accession>
<protein>
    <submittedName>
        <fullName evidence="1">Uncharacterized protein</fullName>
    </submittedName>
</protein>
<dbReference type="NCBIfam" id="NF045598">
    <property type="entry name" value="asr1405_asl0597"/>
    <property type="match status" value="1"/>
</dbReference>
<dbReference type="Proteomes" id="UP001268256">
    <property type="component" value="Unassembled WGS sequence"/>
</dbReference>
<dbReference type="RefSeq" id="WP_322878435.1">
    <property type="nucleotide sequence ID" value="NZ_JAVMIP010000009.1"/>
</dbReference>